<accession>A0A2R6WNU6</accession>
<name>A0A2R6WNU6_MARPO</name>
<reference evidence="2" key="1">
    <citation type="journal article" date="2017" name="Cell">
        <title>Insights into land plant evolution garnered from the Marchantia polymorpha genome.</title>
        <authorList>
            <person name="Bowman J.L."/>
            <person name="Kohchi T."/>
            <person name="Yamato K.T."/>
            <person name="Jenkins J."/>
            <person name="Shu S."/>
            <person name="Ishizaki K."/>
            <person name="Yamaoka S."/>
            <person name="Nishihama R."/>
            <person name="Nakamura Y."/>
            <person name="Berger F."/>
            <person name="Adam C."/>
            <person name="Aki S.S."/>
            <person name="Althoff F."/>
            <person name="Araki T."/>
            <person name="Arteaga-Vazquez M.A."/>
            <person name="Balasubrmanian S."/>
            <person name="Barry K."/>
            <person name="Bauer D."/>
            <person name="Boehm C.R."/>
            <person name="Briginshaw L."/>
            <person name="Caballero-Perez J."/>
            <person name="Catarino B."/>
            <person name="Chen F."/>
            <person name="Chiyoda S."/>
            <person name="Chovatia M."/>
            <person name="Davies K.M."/>
            <person name="Delmans M."/>
            <person name="Demura T."/>
            <person name="Dierschke T."/>
            <person name="Dolan L."/>
            <person name="Dorantes-Acosta A.E."/>
            <person name="Eklund D.M."/>
            <person name="Florent S.N."/>
            <person name="Flores-Sandoval E."/>
            <person name="Fujiyama A."/>
            <person name="Fukuzawa H."/>
            <person name="Galik B."/>
            <person name="Grimanelli D."/>
            <person name="Grimwood J."/>
            <person name="Grossniklaus U."/>
            <person name="Hamada T."/>
            <person name="Haseloff J."/>
            <person name="Hetherington A.J."/>
            <person name="Higo A."/>
            <person name="Hirakawa Y."/>
            <person name="Hundley H.N."/>
            <person name="Ikeda Y."/>
            <person name="Inoue K."/>
            <person name="Inoue S.I."/>
            <person name="Ishida S."/>
            <person name="Jia Q."/>
            <person name="Kakita M."/>
            <person name="Kanazawa T."/>
            <person name="Kawai Y."/>
            <person name="Kawashima T."/>
            <person name="Kennedy M."/>
            <person name="Kinose K."/>
            <person name="Kinoshita T."/>
            <person name="Kohara Y."/>
            <person name="Koide E."/>
            <person name="Komatsu K."/>
            <person name="Kopischke S."/>
            <person name="Kubo M."/>
            <person name="Kyozuka J."/>
            <person name="Lagercrantz U."/>
            <person name="Lin S.S."/>
            <person name="Lindquist E."/>
            <person name="Lipzen A.M."/>
            <person name="Lu C.W."/>
            <person name="De Luna E."/>
            <person name="Martienssen R.A."/>
            <person name="Minamino N."/>
            <person name="Mizutani M."/>
            <person name="Mizutani M."/>
            <person name="Mochizuki N."/>
            <person name="Monte I."/>
            <person name="Mosher R."/>
            <person name="Nagasaki H."/>
            <person name="Nakagami H."/>
            <person name="Naramoto S."/>
            <person name="Nishitani K."/>
            <person name="Ohtani M."/>
            <person name="Okamoto T."/>
            <person name="Okumura M."/>
            <person name="Phillips J."/>
            <person name="Pollak B."/>
            <person name="Reinders A."/>
            <person name="Rovekamp M."/>
            <person name="Sano R."/>
            <person name="Sawa S."/>
            <person name="Schmid M.W."/>
            <person name="Shirakawa M."/>
            <person name="Solano R."/>
            <person name="Spunde A."/>
            <person name="Suetsugu N."/>
            <person name="Sugano S."/>
            <person name="Sugiyama A."/>
            <person name="Sun R."/>
            <person name="Suzuki Y."/>
            <person name="Takenaka M."/>
            <person name="Takezawa D."/>
            <person name="Tomogane H."/>
            <person name="Tsuzuki M."/>
            <person name="Ueda T."/>
            <person name="Umeda M."/>
            <person name="Ward J.M."/>
            <person name="Watanabe Y."/>
            <person name="Yazaki K."/>
            <person name="Yokoyama R."/>
            <person name="Yoshitake Y."/>
            <person name="Yotsui I."/>
            <person name="Zachgo S."/>
            <person name="Schmutz J."/>
        </authorList>
    </citation>
    <scope>NUCLEOTIDE SEQUENCE [LARGE SCALE GENOMIC DNA]</scope>
    <source>
        <strain evidence="2">Tak-1</strain>
    </source>
</reference>
<dbReference type="Proteomes" id="UP000244005">
    <property type="component" value="Unassembled WGS sequence"/>
</dbReference>
<protein>
    <submittedName>
        <fullName evidence="1">Uncharacterized protein</fullName>
    </submittedName>
</protein>
<organism evidence="1 2">
    <name type="scientific">Marchantia polymorpha</name>
    <name type="common">Common liverwort</name>
    <name type="synonym">Marchantia aquatica</name>
    <dbReference type="NCBI Taxonomy" id="3197"/>
    <lineage>
        <taxon>Eukaryota</taxon>
        <taxon>Viridiplantae</taxon>
        <taxon>Streptophyta</taxon>
        <taxon>Embryophyta</taxon>
        <taxon>Marchantiophyta</taxon>
        <taxon>Marchantiopsida</taxon>
        <taxon>Marchantiidae</taxon>
        <taxon>Marchantiales</taxon>
        <taxon>Marchantiaceae</taxon>
        <taxon>Marchantia</taxon>
    </lineage>
</organism>
<dbReference type="OrthoDB" id="418757at2759"/>
<dbReference type="EMBL" id="KZ772743">
    <property type="protein sequence ID" value="PTQ35513.1"/>
    <property type="molecule type" value="Genomic_DNA"/>
</dbReference>
<keyword evidence="2" id="KW-1185">Reference proteome</keyword>
<proteinExistence type="predicted"/>
<dbReference type="AlphaFoldDB" id="A0A2R6WNU6"/>
<gene>
    <name evidence="1" type="ORF">MARPO_0071s0115</name>
</gene>
<dbReference type="OMA" id="PEMMIDE"/>
<sequence>MEKFDGSYFAFWKTHIEDYLYQKDLYRPLLVLDRKALGVIRLSLSKSVTHNILKEKTTVGLMQALKEMYEQPSITNKGHMESLQRYHGGG</sequence>
<evidence type="ECO:0000313" key="2">
    <source>
        <dbReference type="Proteomes" id="UP000244005"/>
    </source>
</evidence>
<evidence type="ECO:0000313" key="1">
    <source>
        <dbReference type="EMBL" id="PTQ35513.1"/>
    </source>
</evidence>